<evidence type="ECO:0000313" key="3">
    <source>
        <dbReference type="EMBL" id="ONK63185.1"/>
    </source>
</evidence>
<feature type="compositionally biased region" description="Basic and acidic residues" evidence="1">
    <location>
        <begin position="21"/>
        <end position="39"/>
    </location>
</feature>
<dbReference type="InterPro" id="IPR014729">
    <property type="entry name" value="Rossmann-like_a/b/a_fold"/>
</dbReference>
<dbReference type="SUPFAM" id="SSF52402">
    <property type="entry name" value="Adenine nucleotide alpha hydrolases-like"/>
    <property type="match status" value="1"/>
</dbReference>
<gene>
    <name evidence="3" type="ORF">A4U43_C07F12280</name>
</gene>
<dbReference type="Gene3D" id="3.40.50.620">
    <property type="entry name" value="HUPs"/>
    <property type="match status" value="1"/>
</dbReference>
<protein>
    <recommendedName>
        <fullName evidence="2">UspA domain-containing protein</fullName>
    </recommendedName>
</protein>
<name>A0A5P1EBC3_ASPOF</name>
<reference evidence="4" key="1">
    <citation type="journal article" date="2017" name="Nat. Commun.">
        <title>The asparagus genome sheds light on the origin and evolution of a young Y chromosome.</title>
        <authorList>
            <person name="Harkess A."/>
            <person name="Zhou J."/>
            <person name="Xu C."/>
            <person name="Bowers J.E."/>
            <person name="Van der Hulst R."/>
            <person name="Ayyampalayam S."/>
            <person name="Mercati F."/>
            <person name="Riccardi P."/>
            <person name="McKain M.R."/>
            <person name="Kakrana A."/>
            <person name="Tang H."/>
            <person name="Ray J."/>
            <person name="Groenendijk J."/>
            <person name="Arikit S."/>
            <person name="Mathioni S.M."/>
            <person name="Nakano M."/>
            <person name="Shan H."/>
            <person name="Telgmann-Rauber A."/>
            <person name="Kanno A."/>
            <person name="Yue Z."/>
            <person name="Chen H."/>
            <person name="Li W."/>
            <person name="Chen Y."/>
            <person name="Xu X."/>
            <person name="Zhang Y."/>
            <person name="Luo S."/>
            <person name="Chen H."/>
            <person name="Gao J."/>
            <person name="Mao Z."/>
            <person name="Pires J.C."/>
            <person name="Luo M."/>
            <person name="Kudrna D."/>
            <person name="Wing R.A."/>
            <person name="Meyers B.C."/>
            <person name="Yi K."/>
            <person name="Kong H."/>
            <person name="Lavrijsen P."/>
            <person name="Sunseri F."/>
            <person name="Falavigna A."/>
            <person name="Ye Y."/>
            <person name="Leebens-Mack J.H."/>
            <person name="Chen G."/>
        </authorList>
    </citation>
    <scope>NUCLEOTIDE SEQUENCE [LARGE SCALE GENOMIC DNA]</scope>
    <source>
        <strain evidence="4">cv. DH0086</strain>
    </source>
</reference>
<accession>A0A5P1EBC3</accession>
<evidence type="ECO:0000259" key="2">
    <source>
        <dbReference type="Pfam" id="PF00582"/>
    </source>
</evidence>
<dbReference type="Pfam" id="PF00582">
    <property type="entry name" value="Usp"/>
    <property type="match status" value="1"/>
</dbReference>
<organism evidence="3 4">
    <name type="scientific">Asparagus officinalis</name>
    <name type="common">Garden asparagus</name>
    <dbReference type="NCBI Taxonomy" id="4686"/>
    <lineage>
        <taxon>Eukaryota</taxon>
        <taxon>Viridiplantae</taxon>
        <taxon>Streptophyta</taxon>
        <taxon>Embryophyta</taxon>
        <taxon>Tracheophyta</taxon>
        <taxon>Spermatophyta</taxon>
        <taxon>Magnoliopsida</taxon>
        <taxon>Liliopsida</taxon>
        <taxon>Asparagales</taxon>
        <taxon>Asparagaceae</taxon>
        <taxon>Asparagoideae</taxon>
        <taxon>Asparagus</taxon>
    </lineage>
</organism>
<sequence>MADVAAGEERRIVVAVDESEEGRRGEEDSGGGGRERGEPPRPPVIKVEVKECCGDARDVICDMVEKLGADVLVMGSHGHGFIKRALMGSVSSHCAQNAKCPVVIVKRPA</sequence>
<feature type="region of interest" description="Disordered" evidence="1">
    <location>
        <begin position="1"/>
        <end position="43"/>
    </location>
</feature>
<dbReference type="CDD" id="cd23659">
    <property type="entry name" value="USP_At3g01520-like"/>
    <property type="match status" value="1"/>
</dbReference>
<dbReference type="InterPro" id="IPR006016">
    <property type="entry name" value="UspA"/>
</dbReference>
<dbReference type="EMBL" id="CM007387">
    <property type="protein sequence ID" value="ONK63185.1"/>
    <property type="molecule type" value="Genomic_DNA"/>
</dbReference>
<dbReference type="Proteomes" id="UP000243459">
    <property type="component" value="Chromosome 7"/>
</dbReference>
<proteinExistence type="predicted"/>
<dbReference type="PANTHER" id="PTHR31964">
    <property type="entry name" value="ADENINE NUCLEOTIDE ALPHA HYDROLASES-LIKE SUPERFAMILY PROTEIN"/>
    <property type="match status" value="1"/>
</dbReference>
<dbReference type="OMA" id="VEVKECC"/>
<evidence type="ECO:0000256" key="1">
    <source>
        <dbReference type="SAM" id="MobiDB-lite"/>
    </source>
</evidence>
<evidence type="ECO:0000313" key="4">
    <source>
        <dbReference type="Proteomes" id="UP000243459"/>
    </source>
</evidence>
<dbReference type="Gramene" id="ONK63185">
    <property type="protein sequence ID" value="ONK63185"/>
    <property type="gene ID" value="A4U43_C07F12280"/>
</dbReference>
<keyword evidence="4" id="KW-1185">Reference proteome</keyword>
<dbReference type="PANTHER" id="PTHR31964:SF126">
    <property type="entry name" value="ADENINE NUCLEOTIDE ALPHA HYDROLASES-LIKE SUPERFAMILY PROTEIN"/>
    <property type="match status" value="1"/>
</dbReference>
<feature type="domain" description="UspA" evidence="2">
    <location>
        <begin position="40"/>
        <end position="106"/>
    </location>
</feature>
<dbReference type="AlphaFoldDB" id="A0A5P1EBC3"/>